<dbReference type="GO" id="GO:0046872">
    <property type="term" value="F:metal ion binding"/>
    <property type="evidence" value="ECO:0007669"/>
    <property type="project" value="UniProtKB-KW"/>
</dbReference>
<organism evidence="5 6">
    <name type="scientific">Propioniferax innocua</name>
    <dbReference type="NCBI Taxonomy" id="1753"/>
    <lineage>
        <taxon>Bacteria</taxon>
        <taxon>Bacillati</taxon>
        <taxon>Actinomycetota</taxon>
        <taxon>Actinomycetes</taxon>
        <taxon>Propionibacteriales</taxon>
        <taxon>Propionibacteriaceae</taxon>
        <taxon>Propioniferax</taxon>
    </lineage>
</organism>
<feature type="binding site" evidence="3">
    <location>
        <position position="163"/>
    </location>
    <ligand>
        <name>a divalent metal cation</name>
        <dbReference type="ChEBI" id="CHEBI:60240"/>
        <label>2</label>
    </ligand>
</feature>
<name>A0A542ZRY9_9ACTN</name>
<dbReference type="CDD" id="cd01310">
    <property type="entry name" value="TatD_DNAse"/>
    <property type="match status" value="1"/>
</dbReference>
<evidence type="ECO:0000256" key="4">
    <source>
        <dbReference type="SAM" id="MobiDB-lite"/>
    </source>
</evidence>
<protein>
    <submittedName>
        <fullName evidence="5">TatD DNase family protein</fullName>
    </submittedName>
</protein>
<dbReference type="PANTHER" id="PTHR46124">
    <property type="entry name" value="D-AMINOACYL-TRNA DEACYLASE"/>
    <property type="match status" value="1"/>
</dbReference>
<feature type="binding site" evidence="3">
    <location>
        <position position="36"/>
    </location>
    <ligand>
        <name>a divalent metal cation</name>
        <dbReference type="ChEBI" id="CHEBI:60240"/>
        <label>1</label>
    </ligand>
</feature>
<sequence length="290" mass="31766">MLAHFRQDDWQTGPVKSEMPTMPEALPVPVVDSHTHLDTTEHVAALPVAEALAKAAEVNVTRLAQIGCDVDGSRWAVEIARKHPEVIATVALHPNEAARLGDGLDAAIAAIAELAGDPQVRGIGETGLDYFRTKAGEGHDLQKRSFRAHIALAKEHDKTLVIHDRDAHDDILEVLDAEGCPERIIMHCFSGDADFARECVARGAWLSFPGPVTYKANEALREAARVTPADRILVETDAPYLVPVPWRGHPNASYVMPHTVRFLADLREEPLEEFCQRLTDNAFAAYGGAW</sequence>
<keyword evidence="6" id="KW-1185">Reference proteome</keyword>
<dbReference type="GO" id="GO:0016788">
    <property type="term" value="F:hydrolase activity, acting on ester bonds"/>
    <property type="evidence" value="ECO:0007669"/>
    <property type="project" value="InterPro"/>
</dbReference>
<dbReference type="InterPro" id="IPR032466">
    <property type="entry name" value="Metal_Hydrolase"/>
</dbReference>
<dbReference type="InterPro" id="IPR001130">
    <property type="entry name" value="TatD-like"/>
</dbReference>
<dbReference type="GO" id="GO:0005829">
    <property type="term" value="C:cytosol"/>
    <property type="evidence" value="ECO:0007669"/>
    <property type="project" value="TreeGrafter"/>
</dbReference>
<feature type="binding site" evidence="3">
    <location>
        <position position="237"/>
    </location>
    <ligand>
        <name>a divalent metal cation</name>
        <dbReference type="ChEBI" id="CHEBI:60240"/>
        <label>1</label>
    </ligand>
</feature>
<gene>
    <name evidence="5" type="ORF">FB460_0924</name>
</gene>
<dbReference type="FunFam" id="3.20.20.140:FF:000005">
    <property type="entry name" value="TatD family hydrolase"/>
    <property type="match status" value="1"/>
</dbReference>
<evidence type="ECO:0000313" key="6">
    <source>
        <dbReference type="Proteomes" id="UP000316196"/>
    </source>
</evidence>
<dbReference type="PIRSF" id="PIRSF005902">
    <property type="entry name" value="DNase_TatD"/>
    <property type="match status" value="1"/>
</dbReference>
<dbReference type="PANTHER" id="PTHR46124:SF2">
    <property type="entry name" value="D-AMINOACYL-TRNA DEACYLASE"/>
    <property type="match status" value="1"/>
</dbReference>
<evidence type="ECO:0000256" key="1">
    <source>
        <dbReference type="ARBA" id="ARBA00022723"/>
    </source>
</evidence>
<evidence type="ECO:0000256" key="2">
    <source>
        <dbReference type="ARBA" id="ARBA00022801"/>
    </source>
</evidence>
<dbReference type="GO" id="GO:0004536">
    <property type="term" value="F:DNA nuclease activity"/>
    <property type="evidence" value="ECO:0007669"/>
    <property type="project" value="InterPro"/>
</dbReference>
<dbReference type="AlphaFoldDB" id="A0A542ZRY9"/>
<comment type="caution">
    <text evidence="5">The sequence shown here is derived from an EMBL/GenBank/DDBJ whole genome shotgun (WGS) entry which is preliminary data.</text>
</comment>
<feature type="binding site" evidence="3">
    <location>
        <position position="125"/>
    </location>
    <ligand>
        <name>a divalent metal cation</name>
        <dbReference type="ChEBI" id="CHEBI:60240"/>
        <label>1</label>
    </ligand>
</feature>
<reference evidence="5 6" key="1">
    <citation type="submission" date="2019-06" db="EMBL/GenBank/DDBJ databases">
        <title>Sequencing the genomes of 1000 actinobacteria strains.</title>
        <authorList>
            <person name="Klenk H.-P."/>
        </authorList>
    </citation>
    <scope>NUCLEOTIDE SEQUENCE [LARGE SCALE GENOMIC DNA]</scope>
    <source>
        <strain evidence="5 6">DSM 8251</strain>
    </source>
</reference>
<proteinExistence type="predicted"/>
<dbReference type="InterPro" id="IPR015991">
    <property type="entry name" value="TatD/YcfH-like"/>
</dbReference>
<keyword evidence="1 3" id="KW-0479">Metal-binding</keyword>
<dbReference type="SUPFAM" id="SSF51556">
    <property type="entry name" value="Metallo-dependent hydrolases"/>
    <property type="match status" value="1"/>
</dbReference>
<feature type="binding site" evidence="3">
    <location>
        <position position="187"/>
    </location>
    <ligand>
        <name>a divalent metal cation</name>
        <dbReference type="ChEBI" id="CHEBI:60240"/>
        <label>2</label>
    </ligand>
</feature>
<dbReference type="NCBIfam" id="TIGR00010">
    <property type="entry name" value="YchF/TatD family DNA exonuclease"/>
    <property type="match status" value="1"/>
</dbReference>
<evidence type="ECO:0000313" key="5">
    <source>
        <dbReference type="EMBL" id="TQL63123.1"/>
    </source>
</evidence>
<dbReference type="PROSITE" id="PS01091">
    <property type="entry name" value="TATD_3"/>
    <property type="match status" value="1"/>
</dbReference>
<dbReference type="Pfam" id="PF01026">
    <property type="entry name" value="TatD_DNase"/>
    <property type="match status" value="1"/>
</dbReference>
<keyword evidence="2" id="KW-0378">Hydrolase</keyword>
<feature type="region of interest" description="Disordered" evidence="4">
    <location>
        <begin position="1"/>
        <end position="22"/>
    </location>
</feature>
<dbReference type="InterPro" id="IPR018228">
    <property type="entry name" value="DNase_TatD-rel_CS"/>
</dbReference>
<feature type="binding site" evidence="3">
    <location>
        <position position="34"/>
    </location>
    <ligand>
        <name>a divalent metal cation</name>
        <dbReference type="ChEBI" id="CHEBI:60240"/>
        <label>1</label>
    </ligand>
</feature>
<dbReference type="Gene3D" id="3.20.20.140">
    <property type="entry name" value="Metal-dependent hydrolases"/>
    <property type="match status" value="1"/>
</dbReference>
<evidence type="ECO:0000256" key="3">
    <source>
        <dbReference type="PIRSR" id="PIRSR005902-1"/>
    </source>
</evidence>
<dbReference type="OrthoDB" id="9810005at2"/>
<accession>A0A542ZRY9</accession>
<dbReference type="Proteomes" id="UP000316196">
    <property type="component" value="Unassembled WGS sequence"/>
</dbReference>
<dbReference type="EMBL" id="VFOR01000001">
    <property type="protein sequence ID" value="TQL63123.1"/>
    <property type="molecule type" value="Genomic_DNA"/>
</dbReference>